<dbReference type="EMBL" id="DXEX01000265">
    <property type="protein sequence ID" value="HIX60513.1"/>
    <property type="molecule type" value="Genomic_DNA"/>
</dbReference>
<gene>
    <name evidence="2" type="ORF">IAA45_12490</name>
</gene>
<accession>A0A9D1WK39</accession>
<comment type="caution">
    <text evidence="2">The sequence shown here is derived from an EMBL/GenBank/DDBJ whole genome shotgun (WGS) entry which is preliminary data.</text>
</comment>
<feature type="transmembrane region" description="Helical" evidence="1">
    <location>
        <begin position="75"/>
        <end position="93"/>
    </location>
</feature>
<protein>
    <submittedName>
        <fullName evidence="2">DUF3784 domain-containing protein</fullName>
    </submittedName>
</protein>
<feature type="transmembrane region" description="Helical" evidence="1">
    <location>
        <begin position="6"/>
        <end position="30"/>
    </location>
</feature>
<keyword evidence="1" id="KW-0472">Membrane</keyword>
<dbReference type="InterPro" id="IPR017259">
    <property type="entry name" value="UCP037672"/>
</dbReference>
<reference evidence="2" key="2">
    <citation type="submission" date="2021-04" db="EMBL/GenBank/DDBJ databases">
        <authorList>
            <person name="Gilroy R."/>
        </authorList>
    </citation>
    <scope>NUCLEOTIDE SEQUENCE</scope>
    <source>
        <strain evidence="2">ChiSjej1B19-8411</strain>
    </source>
</reference>
<keyword evidence="1" id="KW-1133">Transmembrane helix</keyword>
<proteinExistence type="predicted"/>
<name>A0A9D1WK39_9FIRM</name>
<dbReference type="Pfam" id="PF12650">
    <property type="entry name" value="DUF3784"/>
    <property type="match status" value="1"/>
</dbReference>
<reference evidence="2" key="1">
    <citation type="journal article" date="2021" name="PeerJ">
        <title>Extensive microbial diversity within the chicken gut microbiome revealed by metagenomics and culture.</title>
        <authorList>
            <person name="Gilroy R."/>
            <person name="Ravi A."/>
            <person name="Getino M."/>
            <person name="Pursley I."/>
            <person name="Horton D.L."/>
            <person name="Alikhan N.F."/>
            <person name="Baker D."/>
            <person name="Gharbi K."/>
            <person name="Hall N."/>
            <person name="Watson M."/>
            <person name="Adriaenssens E.M."/>
            <person name="Foster-Nyarko E."/>
            <person name="Jarju S."/>
            <person name="Secka A."/>
            <person name="Antonio M."/>
            <person name="Oren A."/>
            <person name="Chaudhuri R.R."/>
            <person name="La Ragione R."/>
            <person name="Hildebrand F."/>
            <person name="Pallen M.J."/>
        </authorList>
    </citation>
    <scope>NUCLEOTIDE SEQUENCE</scope>
    <source>
        <strain evidence="2">ChiSjej1B19-8411</strain>
    </source>
</reference>
<evidence type="ECO:0000313" key="2">
    <source>
        <dbReference type="EMBL" id="HIX60513.1"/>
    </source>
</evidence>
<feature type="transmembrane region" description="Helical" evidence="1">
    <location>
        <begin position="51"/>
        <end position="69"/>
    </location>
</feature>
<sequence>MNFELFDWIFAIVLFGVGIALLTGHGDLFMGGEKGASERKGIYDDKKMAKGFGVGFLLLGAANVVTIFVKNFVASTVYMIFIILVIVGEIIYIKKYCKK</sequence>
<dbReference type="AlphaFoldDB" id="A0A9D1WK39"/>
<evidence type="ECO:0000256" key="1">
    <source>
        <dbReference type="SAM" id="Phobius"/>
    </source>
</evidence>
<keyword evidence="1" id="KW-0812">Transmembrane</keyword>
<dbReference type="Proteomes" id="UP000886817">
    <property type="component" value="Unassembled WGS sequence"/>
</dbReference>
<organism evidence="2 3">
    <name type="scientific">Candidatus Blautia gallistercoris</name>
    <dbReference type="NCBI Taxonomy" id="2838490"/>
    <lineage>
        <taxon>Bacteria</taxon>
        <taxon>Bacillati</taxon>
        <taxon>Bacillota</taxon>
        <taxon>Clostridia</taxon>
        <taxon>Lachnospirales</taxon>
        <taxon>Lachnospiraceae</taxon>
        <taxon>Blautia</taxon>
    </lineage>
</organism>
<evidence type="ECO:0000313" key="3">
    <source>
        <dbReference type="Proteomes" id="UP000886817"/>
    </source>
</evidence>